<dbReference type="SUPFAM" id="SSF49493">
    <property type="entry name" value="HSP40/DnaJ peptide-binding domain"/>
    <property type="match status" value="2"/>
</dbReference>
<comment type="caution">
    <text evidence="3">The sequence shown here is derived from an EMBL/GenBank/DDBJ whole genome shotgun (WGS) entry which is preliminary data.</text>
</comment>
<dbReference type="RefSeq" id="WP_213669633.1">
    <property type="nucleotide sequence ID" value="NZ_JAHCDA010000001.1"/>
</dbReference>
<gene>
    <name evidence="3" type="ORF">KHU32_02210</name>
</gene>
<dbReference type="PRINTS" id="PR00625">
    <property type="entry name" value="JDOMAIN"/>
</dbReference>
<keyword evidence="4" id="KW-1185">Reference proteome</keyword>
<dbReference type="PROSITE" id="PS00636">
    <property type="entry name" value="DNAJ_1"/>
    <property type="match status" value="1"/>
</dbReference>
<dbReference type="InterPro" id="IPR036869">
    <property type="entry name" value="J_dom_sf"/>
</dbReference>
<dbReference type="EMBL" id="JAHCDA010000001">
    <property type="protein sequence ID" value="MBS7809732.1"/>
    <property type="molecule type" value="Genomic_DNA"/>
</dbReference>
<dbReference type="InterPro" id="IPR008971">
    <property type="entry name" value="HSP40/DnaJ_pept-bd"/>
</dbReference>
<feature type="domain" description="J" evidence="2">
    <location>
        <begin position="5"/>
        <end position="70"/>
    </location>
</feature>
<dbReference type="Gene3D" id="1.10.287.110">
    <property type="entry name" value="DnaJ domain"/>
    <property type="match status" value="1"/>
</dbReference>
<sequence length="314" mass="33855">MMAEDPYKVLGVKRDATPEAIKAAYRKLARQHHPDLNPGKPEAEAKFKAAAAANDLLSDPERRARFDRGEIDAEGQERAPPGFNAGGGGGSYRRYAEEPFGARYGAAPEGVDPGMFEDLFSDIFEARRRAESGPRRGADQSYRLNVDFLDAVRGATRQLSLPDGKALSVKIPPGVVSGQVLRLRGQGDPGRNGGLAGDALIELEVKGHDFLIRDGNDLRMDLPVTLKEAVLGGPIVVSTPFGALRVNLPAGSDNGRTIRLRGKGIAEHGKRPAGDLFLTLRVTVGKPDAALEEFLRNWSPENPEDPRAGMEFGE</sequence>
<reference evidence="3 4" key="1">
    <citation type="submission" date="2021-05" db="EMBL/GenBank/DDBJ databases">
        <title>Roseococcus sp. XZZS9, whole genome shotgun sequencing project.</title>
        <authorList>
            <person name="Zhao G."/>
            <person name="Shen L."/>
        </authorList>
    </citation>
    <scope>NUCLEOTIDE SEQUENCE [LARGE SCALE GENOMIC DNA]</scope>
    <source>
        <strain evidence="3 4">XZZS9</strain>
    </source>
</reference>
<evidence type="ECO:0000256" key="1">
    <source>
        <dbReference type="SAM" id="MobiDB-lite"/>
    </source>
</evidence>
<dbReference type="PANTHER" id="PTHR43096:SF10">
    <property type="entry name" value="CHAPERONE PROTEIN DNAJ A6, CHLOROPLASTIC"/>
    <property type="match status" value="1"/>
</dbReference>
<proteinExistence type="predicted"/>
<dbReference type="InterPro" id="IPR018253">
    <property type="entry name" value="DnaJ_domain_CS"/>
</dbReference>
<organism evidence="3 4">
    <name type="scientific">Roseococcus pinisoli</name>
    <dbReference type="NCBI Taxonomy" id="2835040"/>
    <lineage>
        <taxon>Bacteria</taxon>
        <taxon>Pseudomonadati</taxon>
        <taxon>Pseudomonadota</taxon>
        <taxon>Alphaproteobacteria</taxon>
        <taxon>Acetobacterales</taxon>
        <taxon>Roseomonadaceae</taxon>
        <taxon>Roseococcus</taxon>
    </lineage>
</organism>
<dbReference type="Proteomes" id="UP000766336">
    <property type="component" value="Unassembled WGS sequence"/>
</dbReference>
<evidence type="ECO:0000313" key="4">
    <source>
        <dbReference type="Proteomes" id="UP000766336"/>
    </source>
</evidence>
<protein>
    <submittedName>
        <fullName evidence="3">J domain-containing protein</fullName>
    </submittedName>
</protein>
<accession>A0ABS5Q8G3</accession>
<dbReference type="PANTHER" id="PTHR43096">
    <property type="entry name" value="DNAJ HOMOLOG 1, MITOCHONDRIAL-RELATED"/>
    <property type="match status" value="1"/>
</dbReference>
<dbReference type="SUPFAM" id="SSF46565">
    <property type="entry name" value="Chaperone J-domain"/>
    <property type="match status" value="1"/>
</dbReference>
<dbReference type="CDD" id="cd06257">
    <property type="entry name" value="DnaJ"/>
    <property type="match status" value="1"/>
</dbReference>
<dbReference type="InterPro" id="IPR001623">
    <property type="entry name" value="DnaJ_domain"/>
</dbReference>
<evidence type="ECO:0000313" key="3">
    <source>
        <dbReference type="EMBL" id="MBS7809732.1"/>
    </source>
</evidence>
<dbReference type="Pfam" id="PF01556">
    <property type="entry name" value="DnaJ_C"/>
    <property type="match status" value="1"/>
</dbReference>
<dbReference type="CDD" id="cd10747">
    <property type="entry name" value="DnaJ_C"/>
    <property type="match status" value="1"/>
</dbReference>
<dbReference type="Pfam" id="PF00226">
    <property type="entry name" value="DnaJ"/>
    <property type="match status" value="1"/>
</dbReference>
<dbReference type="PROSITE" id="PS50076">
    <property type="entry name" value="DNAJ_2"/>
    <property type="match status" value="1"/>
</dbReference>
<evidence type="ECO:0000259" key="2">
    <source>
        <dbReference type="PROSITE" id="PS50076"/>
    </source>
</evidence>
<feature type="region of interest" description="Disordered" evidence="1">
    <location>
        <begin position="70"/>
        <end position="91"/>
    </location>
</feature>
<name>A0ABS5Q8G3_9PROT</name>
<dbReference type="Gene3D" id="2.60.260.20">
    <property type="entry name" value="Urease metallochaperone UreE, N-terminal domain"/>
    <property type="match status" value="2"/>
</dbReference>
<dbReference type="SMART" id="SM00271">
    <property type="entry name" value="DnaJ"/>
    <property type="match status" value="1"/>
</dbReference>
<dbReference type="InterPro" id="IPR002939">
    <property type="entry name" value="DnaJ_C"/>
</dbReference>